<organism evidence="3 4">
    <name type="scientific">Rhizobium quercicola</name>
    <dbReference type="NCBI Taxonomy" id="2901226"/>
    <lineage>
        <taxon>Bacteria</taxon>
        <taxon>Pseudomonadati</taxon>
        <taxon>Pseudomonadota</taxon>
        <taxon>Alphaproteobacteria</taxon>
        <taxon>Hyphomicrobiales</taxon>
        <taxon>Rhizobiaceae</taxon>
        <taxon>Rhizobium/Agrobacterium group</taxon>
        <taxon>Rhizobium</taxon>
    </lineage>
</organism>
<feature type="compositionally biased region" description="Basic and acidic residues" evidence="2">
    <location>
        <begin position="111"/>
        <end position="123"/>
    </location>
</feature>
<evidence type="ECO:0000313" key="3">
    <source>
        <dbReference type="EMBL" id="MCD7109643.1"/>
    </source>
</evidence>
<dbReference type="Proteomes" id="UP001139089">
    <property type="component" value="Unassembled WGS sequence"/>
</dbReference>
<evidence type="ECO:0000256" key="2">
    <source>
        <dbReference type="SAM" id="MobiDB-lite"/>
    </source>
</evidence>
<dbReference type="RefSeq" id="WP_231814422.1">
    <property type="nucleotide sequence ID" value="NZ_JAJOZR010000006.1"/>
</dbReference>
<protein>
    <submittedName>
        <fullName evidence="3">Mobilization protein</fullName>
    </submittedName>
</protein>
<feature type="coiled-coil region" evidence="1">
    <location>
        <begin position="3"/>
        <end position="30"/>
    </location>
</feature>
<keyword evidence="1" id="KW-0175">Coiled coil</keyword>
<gene>
    <name evidence="3" type="ORF">LRX75_11355</name>
</gene>
<proteinExistence type="predicted"/>
<dbReference type="EMBL" id="JAJOZR010000006">
    <property type="protein sequence ID" value="MCD7109643.1"/>
    <property type="molecule type" value="Genomic_DNA"/>
</dbReference>
<comment type="caution">
    <text evidence="3">The sequence shown here is derived from an EMBL/GenBank/DDBJ whole genome shotgun (WGS) entry which is preliminary data.</text>
</comment>
<evidence type="ECO:0000313" key="4">
    <source>
        <dbReference type="Proteomes" id="UP001139089"/>
    </source>
</evidence>
<keyword evidence="4" id="KW-1185">Reference proteome</keyword>
<accession>A0A9X1NSJ8</accession>
<sequence>MARKSIGERLAQIEAQRKTLKARLGKQERSEETRRKILLGALVLHRLQTSGNSAFTRQLDDWLRRELPGFLTREADHALFADLLQTDPLPSSPLASDQVTTSSTTTGSNGADRHGETEGKVAP</sequence>
<feature type="region of interest" description="Disordered" evidence="2">
    <location>
        <begin position="86"/>
        <end position="123"/>
    </location>
</feature>
<reference evidence="3" key="1">
    <citation type="submission" date="2021-12" db="EMBL/GenBank/DDBJ databases">
        <authorList>
            <person name="Li Y."/>
        </authorList>
    </citation>
    <scope>NUCLEOTIDE SEQUENCE</scope>
    <source>
        <strain evidence="3">DKSPLA3</strain>
    </source>
</reference>
<dbReference type="AlphaFoldDB" id="A0A9X1NSJ8"/>
<evidence type="ECO:0000256" key="1">
    <source>
        <dbReference type="SAM" id="Coils"/>
    </source>
</evidence>
<name>A0A9X1NSJ8_9HYPH</name>